<dbReference type="AlphaFoldDB" id="M8CVK5"/>
<organism evidence="1">
    <name type="scientific">Aegilops tauschii</name>
    <name type="common">Tausch's goatgrass</name>
    <name type="synonym">Aegilops squarrosa</name>
    <dbReference type="NCBI Taxonomy" id="37682"/>
    <lineage>
        <taxon>Eukaryota</taxon>
        <taxon>Viridiplantae</taxon>
        <taxon>Streptophyta</taxon>
        <taxon>Embryophyta</taxon>
        <taxon>Tracheophyta</taxon>
        <taxon>Spermatophyta</taxon>
        <taxon>Magnoliopsida</taxon>
        <taxon>Liliopsida</taxon>
        <taxon>Poales</taxon>
        <taxon>Poaceae</taxon>
        <taxon>BOP clade</taxon>
        <taxon>Pooideae</taxon>
        <taxon>Triticodae</taxon>
        <taxon>Triticeae</taxon>
        <taxon>Triticinae</taxon>
        <taxon>Aegilops</taxon>
    </lineage>
</organism>
<reference evidence="1" key="1">
    <citation type="submission" date="2015-06" db="UniProtKB">
        <authorList>
            <consortium name="EnsemblPlants"/>
        </authorList>
    </citation>
    <scope>IDENTIFICATION</scope>
</reference>
<evidence type="ECO:0000313" key="1">
    <source>
        <dbReference type="EnsemblPlants" id="EMT27851"/>
    </source>
</evidence>
<name>M8CVK5_AEGTA</name>
<proteinExistence type="predicted"/>
<accession>M8CVK5</accession>
<sequence>MVAAEEKIKPAKLPNGMSHSGEGQKAEITYFKKPAAIDFEKKEKAVTEKKQAGENRNVIFARTQALLDDFVVG</sequence>
<protein>
    <submittedName>
        <fullName evidence="1">Uncharacterized protein</fullName>
    </submittedName>
</protein>
<dbReference type="EnsemblPlants" id="EMT27851">
    <property type="protein sequence ID" value="EMT27851"/>
    <property type="gene ID" value="F775_42681"/>
</dbReference>